<feature type="repeat" description="PPR" evidence="2">
    <location>
        <begin position="327"/>
        <end position="361"/>
    </location>
</feature>
<dbReference type="InParanoid" id="B9RYH4"/>
<dbReference type="AlphaFoldDB" id="B9RYH4"/>
<dbReference type="InterPro" id="IPR011990">
    <property type="entry name" value="TPR-like_helical_dom_sf"/>
</dbReference>
<dbReference type="Pfam" id="PF01535">
    <property type="entry name" value="PPR"/>
    <property type="match status" value="4"/>
</dbReference>
<dbReference type="GO" id="GO:0005739">
    <property type="term" value="C:mitochondrion"/>
    <property type="evidence" value="ECO:0000318"/>
    <property type="project" value="GO_Central"/>
</dbReference>
<feature type="repeat" description="PPR" evidence="2">
    <location>
        <begin position="296"/>
        <end position="326"/>
    </location>
</feature>
<keyword evidence="1" id="KW-0677">Repeat</keyword>
<dbReference type="PANTHER" id="PTHR24015:SF1063">
    <property type="entry name" value="OS12G0156900 PROTEIN"/>
    <property type="match status" value="1"/>
</dbReference>
<evidence type="ECO:0000256" key="2">
    <source>
        <dbReference type="PROSITE-ProRule" id="PRU00708"/>
    </source>
</evidence>
<dbReference type="NCBIfam" id="TIGR00756">
    <property type="entry name" value="PPR"/>
    <property type="match status" value="5"/>
</dbReference>
<dbReference type="Pfam" id="PF13041">
    <property type="entry name" value="PPR_2"/>
    <property type="match status" value="3"/>
</dbReference>
<dbReference type="FunFam" id="1.25.40.10:FF:000664">
    <property type="entry name" value="Pentatricopeptide repeat-containing protein"/>
    <property type="match status" value="1"/>
</dbReference>
<organism evidence="3 4">
    <name type="scientific">Ricinus communis</name>
    <name type="common">Castor bean</name>
    <dbReference type="NCBI Taxonomy" id="3988"/>
    <lineage>
        <taxon>Eukaryota</taxon>
        <taxon>Viridiplantae</taxon>
        <taxon>Streptophyta</taxon>
        <taxon>Embryophyta</taxon>
        <taxon>Tracheophyta</taxon>
        <taxon>Spermatophyta</taxon>
        <taxon>Magnoliopsida</taxon>
        <taxon>eudicotyledons</taxon>
        <taxon>Gunneridae</taxon>
        <taxon>Pentapetalae</taxon>
        <taxon>rosids</taxon>
        <taxon>fabids</taxon>
        <taxon>Malpighiales</taxon>
        <taxon>Euphorbiaceae</taxon>
        <taxon>Acalyphoideae</taxon>
        <taxon>Acalypheae</taxon>
        <taxon>Ricinus</taxon>
    </lineage>
</organism>
<feature type="repeat" description="PPR" evidence="2">
    <location>
        <begin position="22"/>
        <end position="56"/>
    </location>
</feature>
<name>B9RYH4_RICCO</name>
<reference evidence="4" key="1">
    <citation type="journal article" date="2010" name="Nat. Biotechnol.">
        <title>Draft genome sequence of the oilseed species Ricinus communis.</title>
        <authorList>
            <person name="Chan A.P."/>
            <person name="Crabtree J."/>
            <person name="Zhao Q."/>
            <person name="Lorenzi H."/>
            <person name="Orvis J."/>
            <person name="Puiu D."/>
            <person name="Melake-Berhan A."/>
            <person name="Jones K.M."/>
            <person name="Redman J."/>
            <person name="Chen G."/>
            <person name="Cahoon E.B."/>
            <person name="Gedil M."/>
            <person name="Stanke M."/>
            <person name="Haas B.J."/>
            <person name="Wortman J.R."/>
            <person name="Fraser-Liggett C.M."/>
            <person name="Ravel J."/>
            <person name="Rabinowicz P.D."/>
        </authorList>
    </citation>
    <scope>NUCLEOTIDE SEQUENCE [LARGE SCALE GENOMIC DNA]</scope>
    <source>
        <strain evidence="4">cv. Hale</strain>
    </source>
</reference>
<dbReference type="FunFam" id="1.25.40.10:FF:000285">
    <property type="entry name" value="Pentatricopeptide repeat-containing protein, chloroplastic"/>
    <property type="match status" value="1"/>
</dbReference>
<evidence type="ECO:0000313" key="3">
    <source>
        <dbReference type="EMBL" id="EEF43683.1"/>
    </source>
</evidence>
<dbReference type="Gene3D" id="1.25.40.10">
    <property type="entry name" value="Tetratricopeptide repeat domain"/>
    <property type="match status" value="3"/>
</dbReference>
<gene>
    <name evidence="3" type="ORF">RCOM_0813290</name>
</gene>
<protein>
    <submittedName>
        <fullName evidence="3">Pentatricopeptide repeat-containing protein, putative</fullName>
    </submittedName>
</protein>
<dbReference type="GO" id="GO:0003723">
    <property type="term" value="F:RNA binding"/>
    <property type="evidence" value="ECO:0000318"/>
    <property type="project" value="GO_Central"/>
</dbReference>
<sequence length="379" mass="41937">MYAKFGLVGEARKLFDEMPIRDCGSWNAMISGYCQNGNVVEVLDIVDEMRKDGVAMDAFAVASILPVCAKLNDVLSGKLIHLLVIKLGLEFDSFVSNALIAMYAKFGSLGLAQKVFDHMVVRDIVSWNSIIAAYEQNDDAATARSFFDKMRQIGVRPDLLTVLSLASIVAQLNDHQNSRSIHGFVTRRGWFMKDTVIGNAVVDMYAKLGATESARAVFERLPVKDVISWNTLITGYAQNGLASEAIEVYNMMEECKEVSPTQGTWVSILPAYSHLGALHQGMRTHGHVIKNSLHLDVFVGTCLIDMYGKCGKLDDAMSLFYEVPRKDAVPWNAIISCHAVHGHGEKVIKLFREMIDDGVKPDQLVAIQVWSVMVKDTSV</sequence>
<dbReference type="Proteomes" id="UP000008311">
    <property type="component" value="Unassembled WGS sequence"/>
</dbReference>
<feature type="repeat" description="PPR" evidence="2">
    <location>
        <begin position="123"/>
        <end position="157"/>
    </location>
</feature>
<accession>B9RYH4</accession>
<dbReference type="PROSITE" id="PS51375">
    <property type="entry name" value="PPR"/>
    <property type="match status" value="5"/>
</dbReference>
<dbReference type="EMBL" id="EQ973830">
    <property type="protein sequence ID" value="EEF43683.1"/>
    <property type="molecule type" value="Genomic_DNA"/>
</dbReference>
<dbReference type="GO" id="GO:0009451">
    <property type="term" value="P:RNA modification"/>
    <property type="evidence" value="ECO:0000318"/>
    <property type="project" value="GO_Central"/>
</dbReference>
<dbReference type="PANTHER" id="PTHR24015">
    <property type="entry name" value="OS07G0578800 PROTEIN-RELATED"/>
    <property type="match status" value="1"/>
</dbReference>
<dbReference type="eggNOG" id="KOG4197">
    <property type="taxonomic scope" value="Eukaryota"/>
</dbReference>
<dbReference type="InterPro" id="IPR002885">
    <property type="entry name" value="PPR_rpt"/>
</dbReference>
<proteinExistence type="predicted"/>
<feature type="repeat" description="PPR" evidence="2">
    <location>
        <begin position="225"/>
        <end position="259"/>
    </location>
</feature>
<evidence type="ECO:0000313" key="4">
    <source>
        <dbReference type="Proteomes" id="UP000008311"/>
    </source>
</evidence>
<dbReference type="FunFam" id="1.25.40.10:FF:000606">
    <property type="entry name" value="Putative pentatricopeptide repeat-containing protein"/>
    <property type="match status" value="1"/>
</dbReference>
<evidence type="ECO:0000256" key="1">
    <source>
        <dbReference type="ARBA" id="ARBA00022737"/>
    </source>
</evidence>
<dbReference type="InterPro" id="IPR046960">
    <property type="entry name" value="PPR_At4g14850-like_plant"/>
</dbReference>
<keyword evidence="4" id="KW-1185">Reference proteome</keyword>